<dbReference type="AlphaFoldDB" id="A0A6L2KEJ3"/>
<sequence>MNPEQQQASPDRSPNEAAMGTLSILELSCLLCEGWLLKSWVSKEGLQGSGLWNEMAPEVYKTLCKFRPCVYKKFGTWQFWPLKGSRVAEGCRTDKGECEVLKDIEKVRDKECEDLKAKCEDAMMKFDNNLTVNMLYEKITSLSAVEASLRQDVKDIKRDRAEVVSKLLPYMAIELVYSDVLGMLVGKLASAFVFYGRCAAFEEVAKMKDPFNLSKLMGYRSLYKKEHTKARNDLATANFPFLYEFVVDPFAPGEVLPSKKLQSLQRPAPTKTLAPTHSKVTPATALVS</sequence>
<evidence type="ECO:0000256" key="1">
    <source>
        <dbReference type="SAM" id="MobiDB-lite"/>
    </source>
</evidence>
<protein>
    <submittedName>
        <fullName evidence="2">Uncharacterized protein</fullName>
    </submittedName>
</protein>
<comment type="caution">
    <text evidence="2">The sequence shown here is derived from an EMBL/GenBank/DDBJ whole genome shotgun (WGS) entry which is preliminary data.</text>
</comment>
<proteinExistence type="predicted"/>
<organism evidence="2">
    <name type="scientific">Tanacetum cinerariifolium</name>
    <name type="common">Dalmatian daisy</name>
    <name type="synonym">Chrysanthemum cinerariifolium</name>
    <dbReference type="NCBI Taxonomy" id="118510"/>
    <lineage>
        <taxon>Eukaryota</taxon>
        <taxon>Viridiplantae</taxon>
        <taxon>Streptophyta</taxon>
        <taxon>Embryophyta</taxon>
        <taxon>Tracheophyta</taxon>
        <taxon>Spermatophyta</taxon>
        <taxon>Magnoliopsida</taxon>
        <taxon>eudicotyledons</taxon>
        <taxon>Gunneridae</taxon>
        <taxon>Pentapetalae</taxon>
        <taxon>asterids</taxon>
        <taxon>campanulids</taxon>
        <taxon>Asterales</taxon>
        <taxon>Asteraceae</taxon>
        <taxon>Asteroideae</taxon>
        <taxon>Anthemideae</taxon>
        <taxon>Anthemidinae</taxon>
        <taxon>Tanacetum</taxon>
    </lineage>
</organism>
<reference evidence="2" key="1">
    <citation type="journal article" date="2019" name="Sci. Rep.">
        <title>Draft genome of Tanacetum cinerariifolium, the natural source of mosquito coil.</title>
        <authorList>
            <person name="Yamashiro T."/>
            <person name="Shiraishi A."/>
            <person name="Satake H."/>
            <person name="Nakayama K."/>
        </authorList>
    </citation>
    <scope>NUCLEOTIDE SEQUENCE</scope>
</reference>
<dbReference type="EMBL" id="BKCJ010002103">
    <property type="protein sequence ID" value="GEU46274.1"/>
    <property type="molecule type" value="Genomic_DNA"/>
</dbReference>
<feature type="region of interest" description="Disordered" evidence="1">
    <location>
        <begin position="266"/>
        <end position="288"/>
    </location>
</feature>
<name>A0A6L2KEJ3_TANCI</name>
<accession>A0A6L2KEJ3</accession>
<gene>
    <name evidence="2" type="ORF">Tci_018252</name>
</gene>
<feature type="compositionally biased region" description="Polar residues" evidence="1">
    <location>
        <begin position="273"/>
        <end position="288"/>
    </location>
</feature>
<evidence type="ECO:0000313" key="2">
    <source>
        <dbReference type="EMBL" id="GEU46274.1"/>
    </source>
</evidence>